<keyword evidence="2" id="KW-1185">Reference proteome</keyword>
<comment type="caution">
    <text evidence="1">The sequence shown here is derived from an EMBL/GenBank/DDBJ whole genome shotgun (WGS) entry which is preliminary data.</text>
</comment>
<sequence>MVSVTVIGVFPRLTPELMVSVTVTEVFPRLTPELMVSVTVTGVFPRLTPTWSRPAILGVKPNKVRPGATDTHAVQEWQKNNDKKIFKKECNWQENRPGCTEMRKTPGRSSTTKPMTVSKPIFFIEKHRENKSYHTTTTTTAPKTTTATTNTLMIAPPTPLPPPSSTQPEWRSNPNYFSTTLRDNFVRQKSCYLHRSNLQIIIIISRTT</sequence>
<organism evidence="1 2">
    <name type="scientific">Plakobranchus ocellatus</name>
    <dbReference type="NCBI Taxonomy" id="259542"/>
    <lineage>
        <taxon>Eukaryota</taxon>
        <taxon>Metazoa</taxon>
        <taxon>Spiralia</taxon>
        <taxon>Lophotrochozoa</taxon>
        <taxon>Mollusca</taxon>
        <taxon>Gastropoda</taxon>
        <taxon>Heterobranchia</taxon>
        <taxon>Euthyneura</taxon>
        <taxon>Panpulmonata</taxon>
        <taxon>Sacoglossa</taxon>
        <taxon>Placobranchoidea</taxon>
        <taxon>Plakobranchidae</taxon>
        <taxon>Plakobranchus</taxon>
    </lineage>
</organism>
<gene>
    <name evidence="1" type="ORF">PoB_006166600</name>
</gene>
<accession>A0AAV4CTX2</accession>
<evidence type="ECO:0000313" key="2">
    <source>
        <dbReference type="Proteomes" id="UP000735302"/>
    </source>
</evidence>
<dbReference type="AlphaFoldDB" id="A0AAV4CTX2"/>
<dbReference type="Proteomes" id="UP000735302">
    <property type="component" value="Unassembled WGS sequence"/>
</dbReference>
<dbReference type="EMBL" id="BLXT01006967">
    <property type="protein sequence ID" value="GFO35161.1"/>
    <property type="molecule type" value="Genomic_DNA"/>
</dbReference>
<reference evidence="1 2" key="1">
    <citation type="journal article" date="2021" name="Elife">
        <title>Chloroplast acquisition without the gene transfer in kleptoplastic sea slugs, Plakobranchus ocellatus.</title>
        <authorList>
            <person name="Maeda T."/>
            <person name="Takahashi S."/>
            <person name="Yoshida T."/>
            <person name="Shimamura S."/>
            <person name="Takaki Y."/>
            <person name="Nagai Y."/>
            <person name="Toyoda A."/>
            <person name="Suzuki Y."/>
            <person name="Arimoto A."/>
            <person name="Ishii H."/>
            <person name="Satoh N."/>
            <person name="Nishiyama T."/>
            <person name="Hasebe M."/>
            <person name="Maruyama T."/>
            <person name="Minagawa J."/>
            <person name="Obokata J."/>
            <person name="Shigenobu S."/>
        </authorList>
    </citation>
    <scope>NUCLEOTIDE SEQUENCE [LARGE SCALE GENOMIC DNA]</scope>
</reference>
<name>A0AAV4CTX2_9GAST</name>
<proteinExistence type="predicted"/>
<evidence type="ECO:0000313" key="1">
    <source>
        <dbReference type="EMBL" id="GFO35161.1"/>
    </source>
</evidence>
<protein>
    <submittedName>
        <fullName evidence="1">Uncharacterized protein</fullName>
    </submittedName>
</protein>